<evidence type="ECO:0000313" key="6">
    <source>
        <dbReference type="EMBL" id="PIW15896.1"/>
    </source>
</evidence>
<reference evidence="6 7" key="1">
    <citation type="submission" date="2017-09" db="EMBL/GenBank/DDBJ databases">
        <title>Depth-based differentiation of microbial function through sediment-hosted aquifers and enrichment of novel symbionts in the deep terrestrial subsurface.</title>
        <authorList>
            <person name="Probst A.J."/>
            <person name="Ladd B."/>
            <person name="Jarett J.K."/>
            <person name="Geller-Mcgrath D.E."/>
            <person name="Sieber C.M."/>
            <person name="Emerson J.B."/>
            <person name="Anantharaman K."/>
            <person name="Thomas B.C."/>
            <person name="Malmstrom R."/>
            <person name="Stieglmeier M."/>
            <person name="Klingl A."/>
            <person name="Woyke T."/>
            <person name="Ryan C.M."/>
            <person name="Banfield J.F."/>
        </authorList>
    </citation>
    <scope>NUCLEOTIDE SEQUENCE [LARGE SCALE GENOMIC DNA]</scope>
    <source>
        <strain evidence="6">CG17_big_fil_post_rev_8_21_14_2_50_48_46</strain>
    </source>
</reference>
<keyword evidence="3 5" id="KW-1133">Transmembrane helix</keyword>
<feature type="transmembrane region" description="Helical" evidence="5">
    <location>
        <begin position="222"/>
        <end position="239"/>
    </location>
</feature>
<comment type="caution">
    <text evidence="6">The sequence shown here is derived from an EMBL/GenBank/DDBJ whole genome shotgun (WGS) entry which is preliminary data.</text>
</comment>
<feature type="transmembrane region" description="Helical" evidence="5">
    <location>
        <begin position="111"/>
        <end position="128"/>
    </location>
</feature>
<protein>
    <recommendedName>
        <fullName evidence="5">Probable membrane transporter protein</fullName>
    </recommendedName>
</protein>
<keyword evidence="5" id="KW-1003">Cell membrane</keyword>
<dbReference type="GO" id="GO:0005886">
    <property type="term" value="C:plasma membrane"/>
    <property type="evidence" value="ECO:0007669"/>
    <property type="project" value="UniProtKB-SubCell"/>
</dbReference>
<evidence type="ECO:0000256" key="4">
    <source>
        <dbReference type="ARBA" id="ARBA00023136"/>
    </source>
</evidence>
<gene>
    <name evidence="6" type="ORF">COW36_15615</name>
</gene>
<dbReference type="AlphaFoldDB" id="A0A2M7G388"/>
<dbReference type="Pfam" id="PF01925">
    <property type="entry name" value="TauE"/>
    <property type="match status" value="1"/>
</dbReference>
<evidence type="ECO:0000256" key="5">
    <source>
        <dbReference type="RuleBase" id="RU363041"/>
    </source>
</evidence>
<feature type="transmembrane region" description="Helical" evidence="5">
    <location>
        <begin position="81"/>
        <end position="99"/>
    </location>
</feature>
<comment type="subcellular location">
    <subcellularLocation>
        <location evidence="5">Cell membrane</location>
        <topology evidence="5">Multi-pass membrane protein</topology>
    </subcellularLocation>
    <subcellularLocation>
        <location evidence="1">Membrane</location>
        <topology evidence="1">Multi-pass membrane protein</topology>
    </subcellularLocation>
</comment>
<organism evidence="6 7">
    <name type="scientific">bacterium (Candidatus Blackallbacteria) CG17_big_fil_post_rev_8_21_14_2_50_48_46</name>
    <dbReference type="NCBI Taxonomy" id="2014261"/>
    <lineage>
        <taxon>Bacteria</taxon>
        <taxon>Candidatus Blackallbacteria</taxon>
    </lineage>
</organism>
<dbReference type="PANTHER" id="PTHR43701">
    <property type="entry name" value="MEMBRANE TRANSPORTER PROTEIN MJ0441-RELATED"/>
    <property type="match status" value="1"/>
</dbReference>
<feature type="transmembrane region" description="Helical" evidence="5">
    <location>
        <begin position="149"/>
        <end position="177"/>
    </location>
</feature>
<accession>A0A2M7G388</accession>
<evidence type="ECO:0000256" key="1">
    <source>
        <dbReference type="ARBA" id="ARBA00004141"/>
    </source>
</evidence>
<proteinExistence type="inferred from homology"/>
<feature type="transmembrane region" description="Helical" evidence="5">
    <location>
        <begin position="189"/>
        <end position="210"/>
    </location>
</feature>
<dbReference type="InterPro" id="IPR002781">
    <property type="entry name" value="TM_pro_TauE-like"/>
</dbReference>
<dbReference type="PANTHER" id="PTHR43701:SF2">
    <property type="entry name" value="MEMBRANE TRANSPORTER PROTEIN YJNA-RELATED"/>
    <property type="match status" value="1"/>
</dbReference>
<keyword evidence="4 5" id="KW-0472">Membrane</keyword>
<evidence type="ECO:0000256" key="2">
    <source>
        <dbReference type="ARBA" id="ARBA00022692"/>
    </source>
</evidence>
<keyword evidence="2 5" id="KW-0812">Transmembrane</keyword>
<dbReference type="EMBL" id="PFFQ01000042">
    <property type="protein sequence ID" value="PIW15896.1"/>
    <property type="molecule type" value="Genomic_DNA"/>
</dbReference>
<name>A0A2M7G388_9BACT</name>
<dbReference type="InterPro" id="IPR051598">
    <property type="entry name" value="TSUP/Inactive_protease-like"/>
</dbReference>
<sequence length="273" mass="29034">MTSDLEYTILTFVLWGLLPFLLMGSLAGLLSGLLGIGGGLILVPMLTLAGIGLHQAVGMSLLYILITGFSGALTHFRQGHLKLDLAFFLALGGCIFSYLGTRFSHLLPEAWLSWLFTALVAVIMGLFWKRMRHQESGERKPFRLASGRVIAVLIGSLAGLLSGIFGVGGGFVMTPLLNILLPLSVEESIGTSLAAIVMISAAGAASHFFVGDLFSVLQAQPLAMLFLGGAGALSAPWGARLTRVFSPRQLQAGLFILMGLVAVYMLLFGFHSH</sequence>
<evidence type="ECO:0000313" key="7">
    <source>
        <dbReference type="Proteomes" id="UP000231019"/>
    </source>
</evidence>
<dbReference type="Proteomes" id="UP000231019">
    <property type="component" value="Unassembled WGS sequence"/>
</dbReference>
<feature type="transmembrane region" description="Helical" evidence="5">
    <location>
        <begin position="12"/>
        <end position="36"/>
    </location>
</feature>
<feature type="transmembrane region" description="Helical" evidence="5">
    <location>
        <begin position="251"/>
        <end position="270"/>
    </location>
</feature>
<feature type="transmembrane region" description="Helical" evidence="5">
    <location>
        <begin position="42"/>
        <end position="69"/>
    </location>
</feature>
<evidence type="ECO:0000256" key="3">
    <source>
        <dbReference type="ARBA" id="ARBA00022989"/>
    </source>
</evidence>
<comment type="similarity">
    <text evidence="5">Belongs to the 4-toluene sulfonate uptake permease (TSUP) (TC 2.A.102) family.</text>
</comment>